<dbReference type="Gramene" id="Tc09v2_t018870.1">
    <property type="protein sequence ID" value="Tc09v2_p018870.1"/>
    <property type="gene ID" value="Tc09v2_g018870"/>
</dbReference>
<evidence type="ECO:0000313" key="3">
    <source>
        <dbReference type="RefSeq" id="XP_017982369.1"/>
    </source>
</evidence>
<feature type="compositionally biased region" description="Basic and acidic residues" evidence="1">
    <location>
        <begin position="48"/>
        <end position="61"/>
    </location>
</feature>
<accession>A0AB32WTA3</accession>
<dbReference type="KEGG" id="tcc:108663282"/>
<reference evidence="2" key="1">
    <citation type="journal article" date="1997" name="Nucleic Acids Res.">
        <title>tRNAscan-SE: a program for improved detection of transfer RNA genes in genomic sequence.</title>
        <authorList>
            <person name="Lowe T.M."/>
            <person name="Eddy S.R."/>
        </authorList>
    </citation>
    <scope>NUCLEOTIDE SEQUENCE [LARGE SCALE GENOMIC DNA]</scope>
    <source>
        <strain evidence="2">r\B97-61/B2</strain>
    </source>
</reference>
<gene>
    <name evidence="3" type="primary">LOC108663282</name>
</gene>
<reference evidence="3" key="2">
    <citation type="submission" date="2025-08" db="UniProtKB">
        <authorList>
            <consortium name="RefSeq"/>
        </authorList>
    </citation>
    <scope>IDENTIFICATION</scope>
</reference>
<feature type="compositionally biased region" description="Low complexity" evidence="1">
    <location>
        <begin position="102"/>
        <end position="114"/>
    </location>
</feature>
<sequence>MPLEPATANTSATLSPAPAGQDVEGSTFQGKGHEPEVDKSRKSPSPKPQKEAKSEQAEKARPSAISSPQDPLEIPDKSSPEPSPQKSPQEPSLEPLNVFYCTDESTPSPSSEDD</sequence>
<evidence type="ECO:0000256" key="1">
    <source>
        <dbReference type="SAM" id="MobiDB-lite"/>
    </source>
</evidence>
<name>A0AB32WTA3_THECC</name>
<evidence type="ECO:0000313" key="2">
    <source>
        <dbReference type="Proteomes" id="UP000694886"/>
    </source>
</evidence>
<dbReference type="Proteomes" id="UP000694886">
    <property type="component" value="Chromosome 9"/>
</dbReference>
<dbReference type="RefSeq" id="XP_017982369.1">
    <property type="nucleotide sequence ID" value="XM_018126880.1"/>
</dbReference>
<dbReference type="GeneID" id="108663282"/>
<feature type="compositionally biased region" description="Basic and acidic residues" evidence="1">
    <location>
        <begin position="31"/>
        <end position="41"/>
    </location>
</feature>
<proteinExistence type="predicted"/>
<protein>
    <submittedName>
        <fullName evidence="3">Leucine-rich repeat extensin-like protein 5</fullName>
    </submittedName>
</protein>
<organism evidence="2 3">
    <name type="scientific">Theobroma cacao</name>
    <name type="common">Cacao</name>
    <name type="synonym">Cocoa</name>
    <dbReference type="NCBI Taxonomy" id="3641"/>
    <lineage>
        <taxon>Eukaryota</taxon>
        <taxon>Viridiplantae</taxon>
        <taxon>Streptophyta</taxon>
        <taxon>Embryophyta</taxon>
        <taxon>Tracheophyta</taxon>
        <taxon>Spermatophyta</taxon>
        <taxon>Magnoliopsida</taxon>
        <taxon>eudicotyledons</taxon>
        <taxon>Gunneridae</taxon>
        <taxon>Pentapetalae</taxon>
        <taxon>rosids</taxon>
        <taxon>malvids</taxon>
        <taxon>Malvales</taxon>
        <taxon>Malvaceae</taxon>
        <taxon>Byttnerioideae</taxon>
        <taxon>Theobroma</taxon>
    </lineage>
</organism>
<dbReference type="AlphaFoldDB" id="A0AB32WTA3"/>
<feature type="region of interest" description="Disordered" evidence="1">
    <location>
        <begin position="1"/>
        <end position="114"/>
    </location>
</feature>